<gene>
    <name evidence="6" type="ORF">H7F16_18980</name>
</gene>
<dbReference type="SUPFAM" id="SSF52833">
    <property type="entry name" value="Thioredoxin-like"/>
    <property type="match status" value="1"/>
</dbReference>
<evidence type="ECO:0000256" key="2">
    <source>
        <dbReference type="ARBA" id="ARBA00023002"/>
    </source>
</evidence>
<protein>
    <recommendedName>
        <fullName evidence="3">Thioredoxin peroxidase</fullName>
    </recommendedName>
</protein>
<dbReference type="GO" id="GO:0045454">
    <property type="term" value="P:cell redox homeostasis"/>
    <property type="evidence" value="ECO:0007669"/>
    <property type="project" value="TreeGrafter"/>
</dbReference>
<dbReference type="InterPro" id="IPR036249">
    <property type="entry name" value="Thioredoxin-like_sf"/>
</dbReference>
<comment type="function">
    <text evidence="4">Thiol-specific peroxidase that catalyzes the reduction of hydrogen peroxide and organic hydroperoxides to water and alcohols, respectively. Plays a role in cell protection against oxidative stress by detoxifying peroxides.</text>
</comment>
<dbReference type="AlphaFoldDB" id="A0A842IDF6"/>
<dbReference type="InterPro" id="IPR013766">
    <property type="entry name" value="Thioredoxin_domain"/>
</dbReference>
<dbReference type="Proteomes" id="UP000555411">
    <property type="component" value="Unassembled WGS sequence"/>
</dbReference>
<dbReference type="GO" id="GO:0042744">
    <property type="term" value="P:hydrogen peroxide catabolic process"/>
    <property type="evidence" value="ECO:0007669"/>
    <property type="project" value="TreeGrafter"/>
</dbReference>
<accession>A0A842IDF6</accession>
<dbReference type="PANTHER" id="PTHR10681">
    <property type="entry name" value="THIOREDOXIN PEROXIDASE"/>
    <property type="match status" value="1"/>
</dbReference>
<sequence>MGLSASISKVIRNHPFRRAGTPPLSMGSLFPDFVATTTMGQIRLHDWSKGSWTFLFVHPLAATPVCTSELVSIVGRQKQFDALNTKVIGLNSSPLHDQDAWHRDCASVFGKEVWFPCIANIDPWLAARLGTEWFTGRQVLPRKTLVLDPDMRVRLVLDYPLALGRNVHEVMRCIEAMQIADRCDVMVPADWRRGDPFVTARSCGYVPSGDEDDVTFLPYLTAIPEPKDKTDLLNGGAP</sequence>
<dbReference type="PANTHER" id="PTHR10681:SF128">
    <property type="entry name" value="THIOREDOXIN-DEPENDENT PEROXIDE REDUCTASE, MITOCHONDRIAL"/>
    <property type="match status" value="1"/>
</dbReference>
<dbReference type="InterPro" id="IPR000866">
    <property type="entry name" value="AhpC/TSA"/>
</dbReference>
<proteinExistence type="inferred from homology"/>
<dbReference type="Gene3D" id="3.40.30.10">
    <property type="entry name" value="Glutaredoxin"/>
    <property type="match status" value="1"/>
</dbReference>
<reference evidence="6 7" key="1">
    <citation type="journal article" date="2017" name="Int. J. Syst. Evol. Microbiol.">
        <title>Gemmobacter straminiformis sp. nov., isolated from an artificial fountain.</title>
        <authorList>
            <person name="Kang J.Y."/>
            <person name="Kim M.J."/>
            <person name="Chun J."/>
            <person name="Son K.P."/>
            <person name="Jahng K.Y."/>
        </authorList>
    </citation>
    <scope>NUCLEOTIDE SEQUENCE [LARGE SCALE GENOMIC DNA]</scope>
    <source>
        <strain evidence="6 7">CAM-8</strain>
    </source>
</reference>
<dbReference type="GO" id="GO:0033554">
    <property type="term" value="P:cellular response to stress"/>
    <property type="evidence" value="ECO:0007669"/>
    <property type="project" value="TreeGrafter"/>
</dbReference>
<dbReference type="InterPro" id="IPR050217">
    <property type="entry name" value="Peroxiredoxin"/>
</dbReference>
<dbReference type="PROSITE" id="PS51352">
    <property type="entry name" value="THIOREDOXIN_2"/>
    <property type="match status" value="1"/>
</dbReference>
<evidence type="ECO:0000256" key="3">
    <source>
        <dbReference type="ARBA" id="ARBA00032824"/>
    </source>
</evidence>
<keyword evidence="7" id="KW-1185">Reference proteome</keyword>
<evidence type="ECO:0000313" key="6">
    <source>
        <dbReference type="EMBL" id="MBC2837611.1"/>
    </source>
</evidence>
<dbReference type="EMBL" id="JACLQD010000008">
    <property type="protein sequence ID" value="MBC2837611.1"/>
    <property type="molecule type" value="Genomic_DNA"/>
</dbReference>
<organism evidence="6 7">
    <name type="scientific">Paragemmobacter straminiformis</name>
    <dbReference type="NCBI Taxonomy" id="2045119"/>
    <lineage>
        <taxon>Bacteria</taxon>
        <taxon>Pseudomonadati</taxon>
        <taxon>Pseudomonadota</taxon>
        <taxon>Alphaproteobacteria</taxon>
        <taxon>Rhodobacterales</taxon>
        <taxon>Paracoccaceae</taxon>
        <taxon>Paragemmobacter</taxon>
    </lineage>
</organism>
<dbReference type="GO" id="GO:0005829">
    <property type="term" value="C:cytosol"/>
    <property type="evidence" value="ECO:0007669"/>
    <property type="project" value="TreeGrafter"/>
</dbReference>
<dbReference type="RefSeq" id="WP_185799226.1">
    <property type="nucleotide sequence ID" value="NZ_JACLQD010000008.1"/>
</dbReference>
<dbReference type="GO" id="GO:0008379">
    <property type="term" value="F:thioredoxin peroxidase activity"/>
    <property type="evidence" value="ECO:0007669"/>
    <property type="project" value="TreeGrafter"/>
</dbReference>
<comment type="caution">
    <text evidence="6">The sequence shown here is derived from an EMBL/GenBank/DDBJ whole genome shotgun (WGS) entry which is preliminary data.</text>
</comment>
<dbReference type="GO" id="GO:0006979">
    <property type="term" value="P:response to oxidative stress"/>
    <property type="evidence" value="ECO:0007669"/>
    <property type="project" value="TreeGrafter"/>
</dbReference>
<feature type="domain" description="Thioredoxin" evidence="5">
    <location>
        <begin position="24"/>
        <end position="179"/>
    </location>
</feature>
<evidence type="ECO:0000256" key="1">
    <source>
        <dbReference type="ARBA" id="ARBA00009796"/>
    </source>
</evidence>
<comment type="similarity">
    <text evidence="1">Belongs to the peroxiredoxin family. AhpC/Prx1 subfamily.</text>
</comment>
<evidence type="ECO:0000256" key="4">
    <source>
        <dbReference type="ARBA" id="ARBA00037420"/>
    </source>
</evidence>
<keyword evidence="2" id="KW-0560">Oxidoreductase</keyword>
<evidence type="ECO:0000259" key="5">
    <source>
        <dbReference type="PROSITE" id="PS51352"/>
    </source>
</evidence>
<dbReference type="Pfam" id="PF00578">
    <property type="entry name" value="AhpC-TSA"/>
    <property type="match status" value="1"/>
</dbReference>
<evidence type="ECO:0000313" key="7">
    <source>
        <dbReference type="Proteomes" id="UP000555411"/>
    </source>
</evidence>
<dbReference type="Gene3D" id="3.30.1020.10">
    <property type="entry name" value="Antioxidant, Horf6, Chain A, domain2"/>
    <property type="match status" value="1"/>
</dbReference>
<name>A0A842IDF6_9RHOB</name>